<accession>A0A5N7BTT9</accession>
<sequence length="584" mass="65333">MATVLPASQERHTRLASDPLRCSIAQRYFLEDSEVATAKSSTHDYSPRSCPSPVVSSTLSSFPPSPDFAQTATGHLLPTPATLSNLSFCVRDGQDEDEILLPSYDAGPGASKLPEAPSETSTESSTDMQHVNLPRPADDSLIEEEPSRHVDYLSHEWKEEDIWASWRYVITRREIYEHGVRLENASWRTWTKLKLNLGTVSPETLNWLKDYDVTWLYGPLKSCNRRKNVSNASPPPSRLETPIERKPILKKRTASETILQRSLSQHTLLQHAGAILKAQEAEVNRSRPSFYRYPSKLGQTFSQSSEGYSQVSPSATPTNGSSGTGSPSEKRHIHFNNEVVQCIAVEAKDDEDDDWPPTMQDDSSSEDGIVMMRQGSWPASTSDRSTTPRSSFSSDNKTIAPLPSTTLKYRGDTPEPPADSILNRWSGYFSSYSSSPSVETTHASDPAANFFLDGADNDLDFNWEPTQREHDMENRSRPWFVNPEDDAELDRHYLSSSGVSYDDVEIANTSIFDRVVDTVNTARDIAHGLLPDVWKDDVNGPFAKPGSPSLKLDKRKFVPILDEELLVRLDVKWYIIVEADSYVV</sequence>
<feature type="region of interest" description="Disordered" evidence="1">
    <location>
        <begin position="99"/>
        <end position="144"/>
    </location>
</feature>
<name>A0A5N7BTT9_PETAA</name>
<dbReference type="OrthoDB" id="5563539at2759"/>
<evidence type="ECO:0000256" key="1">
    <source>
        <dbReference type="SAM" id="MobiDB-lite"/>
    </source>
</evidence>
<feature type="compositionally biased region" description="Low complexity" evidence="1">
    <location>
        <begin position="380"/>
        <end position="395"/>
    </location>
</feature>
<dbReference type="InterPro" id="IPR052292">
    <property type="entry name" value="Glucose_repression_reg"/>
</dbReference>
<dbReference type="GO" id="GO:0042149">
    <property type="term" value="P:cellular response to glucose starvation"/>
    <property type="evidence" value="ECO:0007669"/>
    <property type="project" value="TreeGrafter"/>
</dbReference>
<organism evidence="3">
    <name type="scientific">Petromyces alliaceus</name>
    <name type="common">Aspergillus alliaceus</name>
    <dbReference type="NCBI Taxonomy" id="209559"/>
    <lineage>
        <taxon>Eukaryota</taxon>
        <taxon>Fungi</taxon>
        <taxon>Dikarya</taxon>
        <taxon>Ascomycota</taxon>
        <taxon>Pezizomycotina</taxon>
        <taxon>Eurotiomycetes</taxon>
        <taxon>Eurotiomycetidae</taxon>
        <taxon>Eurotiales</taxon>
        <taxon>Aspergillaceae</taxon>
        <taxon>Aspergillus</taxon>
        <taxon>Aspergillus subgen. Circumdati</taxon>
    </lineage>
</organism>
<protein>
    <recommendedName>
        <fullName evidence="2">Nitrogen regulatory protein areA GATA-like domain-containing protein</fullName>
    </recommendedName>
</protein>
<dbReference type="EMBL" id="ML735340">
    <property type="protein sequence ID" value="KAE8385255.1"/>
    <property type="molecule type" value="Genomic_DNA"/>
</dbReference>
<dbReference type="Pfam" id="PF08550">
    <property type="entry name" value="GATA_AreA"/>
    <property type="match status" value="1"/>
</dbReference>
<feature type="domain" description="Nitrogen regulatory protein areA GATA-like" evidence="2">
    <location>
        <begin position="165"/>
        <end position="192"/>
    </location>
</feature>
<proteinExistence type="predicted"/>
<feature type="compositionally biased region" description="Low complexity" evidence="1">
    <location>
        <begin position="312"/>
        <end position="327"/>
    </location>
</feature>
<dbReference type="PANTHER" id="PTHR28051">
    <property type="entry name" value="PROTEIN MTL1-RELATED"/>
    <property type="match status" value="1"/>
</dbReference>
<evidence type="ECO:0000313" key="3">
    <source>
        <dbReference type="EMBL" id="KAE8385255.1"/>
    </source>
</evidence>
<feature type="region of interest" description="Disordered" evidence="1">
    <location>
        <begin position="348"/>
        <end position="418"/>
    </location>
</feature>
<gene>
    <name evidence="3" type="ORF">BDV23DRAFT_188435</name>
</gene>
<feature type="compositionally biased region" description="Polar residues" evidence="1">
    <location>
        <begin position="301"/>
        <end position="311"/>
    </location>
</feature>
<dbReference type="GO" id="GO:0007039">
    <property type="term" value="P:protein catabolic process in the vacuole"/>
    <property type="evidence" value="ECO:0007669"/>
    <property type="project" value="TreeGrafter"/>
</dbReference>
<feature type="region of interest" description="Disordered" evidence="1">
    <location>
        <begin position="301"/>
        <end position="330"/>
    </location>
</feature>
<dbReference type="InterPro" id="IPR013860">
    <property type="entry name" value="AreA_GATA"/>
</dbReference>
<dbReference type="AlphaFoldDB" id="A0A5N7BTT9"/>
<evidence type="ECO:0000259" key="2">
    <source>
        <dbReference type="Pfam" id="PF08550"/>
    </source>
</evidence>
<dbReference type="PANTHER" id="PTHR28051:SF1">
    <property type="entry name" value="PROTEIN MTL1-RELATED"/>
    <property type="match status" value="1"/>
</dbReference>
<dbReference type="Proteomes" id="UP000326877">
    <property type="component" value="Unassembled WGS sequence"/>
</dbReference>
<reference evidence="3" key="1">
    <citation type="submission" date="2019-04" db="EMBL/GenBank/DDBJ databases">
        <title>Friends and foes A comparative genomics studyof 23 Aspergillus species from section Flavi.</title>
        <authorList>
            <consortium name="DOE Joint Genome Institute"/>
            <person name="Kjaerbolling I."/>
            <person name="Vesth T."/>
            <person name="Frisvad J.C."/>
            <person name="Nybo J.L."/>
            <person name="Theobald S."/>
            <person name="Kildgaard S."/>
            <person name="Isbrandt T."/>
            <person name="Kuo A."/>
            <person name="Sato A."/>
            <person name="Lyhne E.K."/>
            <person name="Kogle M.E."/>
            <person name="Wiebenga A."/>
            <person name="Kun R.S."/>
            <person name="Lubbers R.J."/>
            <person name="Makela M.R."/>
            <person name="Barry K."/>
            <person name="Chovatia M."/>
            <person name="Clum A."/>
            <person name="Daum C."/>
            <person name="Haridas S."/>
            <person name="He G."/>
            <person name="LaButti K."/>
            <person name="Lipzen A."/>
            <person name="Mondo S."/>
            <person name="Riley R."/>
            <person name="Salamov A."/>
            <person name="Simmons B.A."/>
            <person name="Magnuson J.K."/>
            <person name="Henrissat B."/>
            <person name="Mortensen U.H."/>
            <person name="Larsen T.O."/>
            <person name="Devries R.P."/>
            <person name="Grigoriev I.V."/>
            <person name="Machida M."/>
            <person name="Baker S.E."/>
            <person name="Andersen M.R."/>
        </authorList>
    </citation>
    <scope>NUCLEOTIDE SEQUENCE [LARGE SCALE GENOMIC DNA]</scope>
    <source>
        <strain evidence="3">IBT 14317</strain>
    </source>
</reference>
<dbReference type="GO" id="GO:0005773">
    <property type="term" value="C:vacuole"/>
    <property type="evidence" value="ECO:0007669"/>
    <property type="project" value="GOC"/>
</dbReference>